<dbReference type="InterPro" id="IPR001633">
    <property type="entry name" value="EAL_dom"/>
</dbReference>
<dbReference type="Pfam" id="PF13426">
    <property type="entry name" value="PAS_9"/>
    <property type="match status" value="1"/>
</dbReference>
<dbReference type="InterPro" id="IPR029787">
    <property type="entry name" value="Nucleotide_cyclase"/>
</dbReference>
<dbReference type="SUPFAM" id="SSF55785">
    <property type="entry name" value="PYP-like sensor domain (PAS domain)"/>
    <property type="match status" value="4"/>
</dbReference>
<evidence type="ECO:0000259" key="5">
    <source>
        <dbReference type="PROSITE" id="PS50887"/>
    </source>
</evidence>
<dbReference type="InterPro" id="IPR052155">
    <property type="entry name" value="Biofilm_reg_signaling"/>
</dbReference>
<proteinExistence type="predicted"/>
<keyword evidence="1" id="KW-0472">Membrane</keyword>
<keyword evidence="1" id="KW-0812">Transmembrane</keyword>
<dbReference type="NCBIfam" id="TIGR00229">
    <property type="entry name" value="sensory_box"/>
    <property type="match status" value="4"/>
</dbReference>
<evidence type="ECO:0000259" key="3">
    <source>
        <dbReference type="PROSITE" id="PS50113"/>
    </source>
</evidence>
<feature type="transmembrane region" description="Helical" evidence="1">
    <location>
        <begin position="6"/>
        <end position="23"/>
    </location>
</feature>
<dbReference type="Pfam" id="PF00563">
    <property type="entry name" value="EAL"/>
    <property type="match status" value="1"/>
</dbReference>
<feature type="domain" description="GGDEF" evidence="5">
    <location>
        <begin position="309"/>
        <end position="441"/>
    </location>
</feature>
<evidence type="ECO:0000259" key="4">
    <source>
        <dbReference type="PROSITE" id="PS50883"/>
    </source>
</evidence>
<dbReference type="InterPro" id="IPR000160">
    <property type="entry name" value="GGDEF_dom"/>
</dbReference>
<dbReference type="InterPro" id="IPR013655">
    <property type="entry name" value="PAS_fold_3"/>
</dbReference>
<protein>
    <submittedName>
        <fullName evidence="6">PAS domain S-box protein</fullName>
    </submittedName>
</protein>
<dbReference type="InterPro" id="IPR000014">
    <property type="entry name" value="PAS"/>
</dbReference>
<evidence type="ECO:0000256" key="1">
    <source>
        <dbReference type="SAM" id="Phobius"/>
    </source>
</evidence>
<keyword evidence="1" id="KW-1133">Transmembrane helix</keyword>
<dbReference type="SUPFAM" id="SSF141868">
    <property type="entry name" value="EAL domain-like"/>
    <property type="match status" value="1"/>
</dbReference>
<dbReference type="Pfam" id="PF08447">
    <property type="entry name" value="PAS_3"/>
    <property type="match status" value="2"/>
</dbReference>
<dbReference type="PROSITE" id="PS50112">
    <property type="entry name" value="PAS"/>
    <property type="match status" value="2"/>
</dbReference>
<dbReference type="Pfam" id="PF08448">
    <property type="entry name" value="PAS_4"/>
    <property type="match status" value="1"/>
</dbReference>
<keyword evidence="7" id="KW-1185">Reference proteome</keyword>
<feature type="domain" description="PAS" evidence="2">
    <location>
        <begin position="850"/>
        <end position="920"/>
    </location>
</feature>
<dbReference type="InterPro" id="IPR000700">
    <property type="entry name" value="PAS-assoc_C"/>
</dbReference>
<dbReference type="SUPFAM" id="SSF55073">
    <property type="entry name" value="Nucleotide cyclase"/>
    <property type="match status" value="1"/>
</dbReference>
<dbReference type="InterPro" id="IPR001610">
    <property type="entry name" value="PAC"/>
</dbReference>
<dbReference type="RefSeq" id="WP_204201682.1">
    <property type="nucleotide sequence ID" value="NZ_JAFELM010000009.1"/>
</dbReference>
<dbReference type="PROSITE" id="PS50883">
    <property type="entry name" value="EAL"/>
    <property type="match status" value="1"/>
</dbReference>
<dbReference type="CDD" id="cd01948">
    <property type="entry name" value="EAL"/>
    <property type="match status" value="1"/>
</dbReference>
<dbReference type="Gene3D" id="3.30.70.270">
    <property type="match status" value="1"/>
</dbReference>
<dbReference type="PANTHER" id="PTHR44757">
    <property type="entry name" value="DIGUANYLATE CYCLASE DGCP"/>
    <property type="match status" value="1"/>
</dbReference>
<dbReference type="SMART" id="SM00086">
    <property type="entry name" value="PAC"/>
    <property type="match status" value="4"/>
</dbReference>
<feature type="domain" description="PAS" evidence="2">
    <location>
        <begin position="176"/>
        <end position="225"/>
    </location>
</feature>
<sequence>MVYWIVIGLLAIIITYIILHVRTERKLNFDLKTGEFYESLFKNNPDTIITFDLEGKMLSANDVVGNYGYTVEELLNKSFLPFIVEEKLEITLESFKKATEGIPTTYDTAVYNKKGQPIEMNITNLPIIVNNKVEGVFSILKDVTSYKETQNALVEAESQYRNLTEDSIVSIYMIQDSKYVFVNQKLVELSGYEKEELIGMDAIELIHPDDRSYVLKKMKKRLYKDGANFRDEYRAMKKDRSTVYIEVHGARALYKGKPAIIGTVIDITERKKNEETIKFMAYHDSLTGLYNRNYIYDQLKAEIEQNGDEPLAVFFFDLDRFKHVNDSLGHSTGDILLKAVALRLKNRLFQDRNLARNGGDEFTVFQKVKDRKEAEEVAKRILQCFETPFSLEHYELYVTPSIGISLYPEDGKDVDTLIKKADSAMYQAKQNGKNMFHFYCSNNEDTTFEKLKYETSLRKAIEAKEFILYYQPKLDLTTGKISGVEALVRWNHPTKGFIPPLDFIPLAEETGLIIPLGEWILREACEQNVKWQKQGLPPFVMSVNLSVRQLYQPNLIETIRQVLEETGLSPECLEVEITESMLLDKVHGIKVLKELESLGIQISLDDFGTGYSSLHYLKEVPIHKLKVDQSFVRNSTSDSNDRAIVKTIIGMAHQLKLTVIAEGVETREHLIFLQRNLCDVAQGYLFSRPIPPDEFVQQFENLEKMVQQNGVPQDSYHNERMEETLHLARQELVDMISQQQGMIFKFEKKGNTFIHTLCNGELLYSIGLIPEDVVGKELKEFYPLHEVEQKTTYYERAWKGEKVTYEGRVGDLVYLASLRPVKKGGRIVEVIASCIDISERKKIEKALKESETKYRLITENMLDLIGIVDQNGVLTYASPSHETILGHSPSYFEGKNILELCHPDDVQLVDEHFQTMIKDKTSSKINFRLKHVNGEWLHLEMTVNPVKDTNGEVKHYIVVGRDITELKRLESLIEKYDD</sequence>
<accession>A0ABS2DE32</accession>
<dbReference type="PANTHER" id="PTHR44757:SF2">
    <property type="entry name" value="BIOFILM ARCHITECTURE MAINTENANCE PROTEIN MBAA"/>
    <property type="match status" value="1"/>
</dbReference>
<dbReference type="SMART" id="SM00091">
    <property type="entry name" value="PAS"/>
    <property type="match status" value="3"/>
</dbReference>
<evidence type="ECO:0000313" key="6">
    <source>
        <dbReference type="EMBL" id="MBM6616290.1"/>
    </source>
</evidence>
<dbReference type="EMBL" id="JAFELM010000009">
    <property type="protein sequence ID" value="MBM6616290.1"/>
    <property type="molecule type" value="Genomic_DNA"/>
</dbReference>
<dbReference type="SMART" id="SM00267">
    <property type="entry name" value="GGDEF"/>
    <property type="match status" value="1"/>
</dbReference>
<dbReference type="InterPro" id="IPR043128">
    <property type="entry name" value="Rev_trsase/Diguanyl_cyclase"/>
</dbReference>
<dbReference type="Pfam" id="PF00990">
    <property type="entry name" value="GGDEF"/>
    <property type="match status" value="1"/>
</dbReference>
<dbReference type="CDD" id="cd01949">
    <property type="entry name" value="GGDEF"/>
    <property type="match status" value="1"/>
</dbReference>
<evidence type="ECO:0000259" key="2">
    <source>
        <dbReference type="PROSITE" id="PS50112"/>
    </source>
</evidence>
<dbReference type="PROSITE" id="PS50113">
    <property type="entry name" value="PAC"/>
    <property type="match status" value="1"/>
</dbReference>
<dbReference type="Proteomes" id="UP001518925">
    <property type="component" value="Unassembled WGS sequence"/>
</dbReference>
<dbReference type="SMART" id="SM00052">
    <property type="entry name" value="EAL"/>
    <property type="match status" value="1"/>
</dbReference>
<organism evidence="6 7">
    <name type="scientific">Bacillus suaedaesalsae</name>
    <dbReference type="NCBI Taxonomy" id="2810349"/>
    <lineage>
        <taxon>Bacteria</taxon>
        <taxon>Bacillati</taxon>
        <taxon>Bacillota</taxon>
        <taxon>Bacilli</taxon>
        <taxon>Bacillales</taxon>
        <taxon>Bacillaceae</taxon>
        <taxon>Bacillus</taxon>
    </lineage>
</organism>
<dbReference type="InterPro" id="IPR035965">
    <property type="entry name" value="PAS-like_dom_sf"/>
</dbReference>
<reference evidence="6 7" key="1">
    <citation type="submission" date="2021-02" db="EMBL/GenBank/DDBJ databases">
        <title>Bacillus sp. RD4P76, an endophyte from a halophyte.</title>
        <authorList>
            <person name="Sun J.-Q."/>
        </authorList>
    </citation>
    <scope>NUCLEOTIDE SEQUENCE [LARGE SCALE GENOMIC DNA]</scope>
    <source>
        <strain evidence="6 7">RD4P76</strain>
    </source>
</reference>
<dbReference type="NCBIfam" id="TIGR00254">
    <property type="entry name" value="GGDEF"/>
    <property type="match status" value="1"/>
</dbReference>
<dbReference type="PROSITE" id="PS50887">
    <property type="entry name" value="GGDEF"/>
    <property type="match status" value="1"/>
</dbReference>
<dbReference type="Gene3D" id="3.30.450.20">
    <property type="entry name" value="PAS domain"/>
    <property type="match status" value="4"/>
</dbReference>
<dbReference type="Gene3D" id="3.20.20.450">
    <property type="entry name" value="EAL domain"/>
    <property type="match status" value="1"/>
</dbReference>
<evidence type="ECO:0000313" key="7">
    <source>
        <dbReference type="Proteomes" id="UP001518925"/>
    </source>
</evidence>
<dbReference type="CDD" id="cd00130">
    <property type="entry name" value="PAS"/>
    <property type="match status" value="3"/>
</dbReference>
<comment type="caution">
    <text evidence="6">The sequence shown here is derived from an EMBL/GenBank/DDBJ whole genome shotgun (WGS) entry which is preliminary data.</text>
</comment>
<dbReference type="InterPro" id="IPR035919">
    <property type="entry name" value="EAL_sf"/>
</dbReference>
<dbReference type="InterPro" id="IPR013656">
    <property type="entry name" value="PAS_4"/>
</dbReference>
<gene>
    <name evidence="6" type="ORF">JR050_01155</name>
</gene>
<feature type="domain" description="EAL" evidence="4">
    <location>
        <begin position="450"/>
        <end position="703"/>
    </location>
</feature>
<name>A0ABS2DE32_9BACI</name>
<feature type="domain" description="PAC" evidence="3">
    <location>
        <begin position="923"/>
        <end position="975"/>
    </location>
</feature>